<dbReference type="EMBL" id="KZ308312">
    <property type="protein sequence ID" value="KAG8227153.1"/>
    <property type="molecule type" value="Genomic_DNA"/>
</dbReference>
<name>A0A8K0K376_LADFU</name>
<dbReference type="OrthoDB" id="6761978at2759"/>
<proteinExistence type="predicted"/>
<organism evidence="2 3">
    <name type="scientific">Ladona fulva</name>
    <name type="common">Scarce chaser dragonfly</name>
    <name type="synonym">Libellula fulva</name>
    <dbReference type="NCBI Taxonomy" id="123851"/>
    <lineage>
        <taxon>Eukaryota</taxon>
        <taxon>Metazoa</taxon>
        <taxon>Ecdysozoa</taxon>
        <taxon>Arthropoda</taxon>
        <taxon>Hexapoda</taxon>
        <taxon>Insecta</taxon>
        <taxon>Pterygota</taxon>
        <taxon>Palaeoptera</taxon>
        <taxon>Odonata</taxon>
        <taxon>Epiprocta</taxon>
        <taxon>Anisoptera</taxon>
        <taxon>Libelluloidea</taxon>
        <taxon>Libellulidae</taxon>
        <taxon>Ladona</taxon>
    </lineage>
</organism>
<evidence type="ECO:0000313" key="3">
    <source>
        <dbReference type="Proteomes" id="UP000792457"/>
    </source>
</evidence>
<accession>A0A8K0K376</accession>
<evidence type="ECO:0000313" key="2">
    <source>
        <dbReference type="EMBL" id="KAG8227153.1"/>
    </source>
</evidence>
<keyword evidence="3" id="KW-1185">Reference proteome</keyword>
<reference evidence="2" key="1">
    <citation type="submission" date="2013-04" db="EMBL/GenBank/DDBJ databases">
        <authorList>
            <person name="Qu J."/>
            <person name="Murali S.C."/>
            <person name="Bandaranaike D."/>
            <person name="Bellair M."/>
            <person name="Blankenburg K."/>
            <person name="Chao H."/>
            <person name="Dinh H."/>
            <person name="Doddapaneni H."/>
            <person name="Downs B."/>
            <person name="Dugan-Rocha S."/>
            <person name="Elkadiri S."/>
            <person name="Gnanaolivu R.D."/>
            <person name="Hernandez B."/>
            <person name="Javaid M."/>
            <person name="Jayaseelan J.C."/>
            <person name="Lee S."/>
            <person name="Li M."/>
            <person name="Ming W."/>
            <person name="Munidasa M."/>
            <person name="Muniz J."/>
            <person name="Nguyen L."/>
            <person name="Ongeri F."/>
            <person name="Osuji N."/>
            <person name="Pu L.-L."/>
            <person name="Puazo M."/>
            <person name="Qu C."/>
            <person name="Quiroz J."/>
            <person name="Raj R."/>
            <person name="Weissenberger G."/>
            <person name="Xin Y."/>
            <person name="Zou X."/>
            <person name="Han Y."/>
            <person name="Richards S."/>
            <person name="Worley K."/>
            <person name="Muzny D."/>
            <person name="Gibbs R."/>
        </authorList>
    </citation>
    <scope>NUCLEOTIDE SEQUENCE</scope>
    <source>
        <strain evidence="2">Sampled in the wild</strain>
    </source>
</reference>
<sequence length="350" mass="39757">MSKPAESKPPTPAAEAPKPVVPEATDPVKTGKPVKKTIIKPKHSTSISFDITNKTALSDLAKKYNPPTPPAEVQPPTTKSDYFEKLDVAIRMELDHGQTHTIDVQPDLRFPFQYFLYNVSNKYPDLTTKSHPFVSTFTLVAYQQILFNSFLLICDLYSRDQASFFAQRYKNVSQKMDLLTKLLDCHIPQELELLLSQLAPTYDPQRKLMTFVPSLAGFDFNLDLGRIVPPQMMILAHHLLASVRTNSEPETILRTFYAAPILTVNEVVYTPSHFLGAYFDINQRPTNHPNWLNSRFENVFNPVIGRALIQRPTLAKARMIPSAYDAPEDIDPYEFLLAFSEDNIGWIELE</sequence>
<gene>
    <name evidence="2" type="ORF">J437_LFUL001697</name>
</gene>
<dbReference type="Proteomes" id="UP000792457">
    <property type="component" value="Unassembled WGS sequence"/>
</dbReference>
<dbReference type="Pfam" id="PF25666">
    <property type="entry name" value="Partiti_capsid"/>
    <property type="match status" value="1"/>
</dbReference>
<feature type="region of interest" description="Disordered" evidence="1">
    <location>
        <begin position="1"/>
        <end position="37"/>
    </location>
</feature>
<reference evidence="2" key="2">
    <citation type="submission" date="2017-10" db="EMBL/GenBank/DDBJ databases">
        <title>Ladona fulva Genome sequencing and assembly.</title>
        <authorList>
            <person name="Murali S."/>
            <person name="Richards S."/>
            <person name="Bandaranaike D."/>
            <person name="Bellair M."/>
            <person name="Blankenburg K."/>
            <person name="Chao H."/>
            <person name="Dinh H."/>
            <person name="Doddapaneni H."/>
            <person name="Dugan-Rocha S."/>
            <person name="Elkadiri S."/>
            <person name="Gnanaolivu R."/>
            <person name="Hernandez B."/>
            <person name="Skinner E."/>
            <person name="Javaid M."/>
            <person name="Lee S."/>
            <person name="Li M."/>
            <person name="Ming W."/>
            <person name="Munidasa M."/>
            <person name="Muniz J."/>
            <person name="Nguyen L."/>
            <person name="Hughes D."/>
            <person name="Osuji N."/>
            <person name="Pu L.-L."/>
            <person name="Puazo M."/>
            <person name="Qu C."/>
            <person name="Quiroz J."/>
            <person name="Raj R."/>
            <person name="Weissenberger G."/>
            <person name="Xin Y."/>
            <person name="Zou X."/>
            <person name="Han Y."/>
            <person name="Worley K."/>
            <person name="Muzny D."/>
            <person name="Gibbs R."/>
        </authorList>
    </citation>
    <scope>NUCLEOTIDE SEQUENCE</scope>
    <source>
        <strain evidence="2">Sampled in the wild</strain>
    </source>
</reference>
<dbReference type="AlphaFoldDB" id="A0A8K0K376"/>
<dbReference type="InterPro" id="IPR058242">
    <property type="entry name" value="Capsid_partitivirus"/>
</dbReference>
<evidence type="ECO:0000256" key="1">
    <source>
        <dbReference type="SAM" id="MobiDB-lite"/>
    </source>
</evidence>
<comment type="caution">
    <text evidence="2">The sequence shown here is derived from an EMBL/GenBank/DDBJ whole genome shotgun (WGS) entry which is preliminary data.</text>
</comment>
<feature type="compositionally biased region" description="Low complexity" evidence="1">
    <location>
        <begin position="13"/>
        <end position="25"/>
    </location>
</feature>
<protein>
    <submittedName>
        <fullName evidence="2">Uncharacterized protein</fullName>
    </submittedName>
</protein>